<proteinExistence type="predicted"/>
<keyword evidence="1" id="KW-0732">Signal</keyword>
<evidence type="ECO:0000256" key="1">
    <source>
        <dbReference type="SAM" id="SignalP"/>
    </source>
</evidence>
<comment type="caution">
    <text evidence="2">The sequence shown here is derived from an EMBL/GenBank/DDBJ whole genome shotgun (WGS) entry which is preliminary data.</text>
</comment>
<feature type="signal peptide" evidence="1">
    <location>
        <begin position="1"/>
        <end position="21"/>
    </location>
</feature>
<sequence>MKNIFCCMLCLTLLMSSCGYTLVGQGNLPDHIKTIAIPVFKNETLEEGVEISLTNAAIDEFVKGGRMKLVSRERADALLIGVVKSYKNKEAVTYDDRNRVSSYKVTVTVDVTLRDLIDDTVLWEEAGLAENADYAGGDDVGLTEEKENERNALQTLAEDMAQKIRTLSTEGF</sequence>
<dbReference type="Proteomes" id="UP000229740">
    <property type="component" value="Unassembled WGS sequence"/>
</dbReference>
<evidence type="ECO:0000313" key="3">
    <source>
        <dbReference type="Proteomes" id="UP000229740"/>
    </source>
</evidence>
<dbReference type="InterPro" id="IPR007485">
    <property type="entry name" value="LPS_assembly_LptE"/>
</dbReference>
<dbReference type="AlphaFoldDB" id="A0A2G6E1U9"/>
<evidence type="ECO:0008006" key="4">
    <source>
        <dbReference type="Google" id="ProtNLM"/>
    </source>
</evidence>
<dbReference type="PROSITE" id="PS51257">
    <property type="entry name" value="PROKAR_LIPOPROTEIN"/>
    <property type="match status" value="1"/>
</dbReference>
<evidence type="ECO:0000313" key="2">
    <source>
        <dbReference type="EMBL" id="PID56056.1"/>
    </source>
</evidence>
<dbReference type="GO" id="GO:0043165">
    <property type="term" value="P:Gram-negative-bacterium-type cell outer membrane assembly"/>
    <property type="evidence" value="ECO:0007669"/>
    <property type="project" value="InterPro"/>
</dbReference>
<name>A0A2G6E1U9_9BACT</name>
<reference evidence="2 3" key="1">
    <citation type="submission" date="2017-10" db="EMBL/GenBank/DDBJ databases">
        <title>Novel microbial diversity and functional potential in the marine mammal oral microbiome.</title>
        <authorList>
            <person name="Dudek N.K."/>
            <person name="Sun C.L."/>
            <person name="Burstein D."/>
            <person name="Kantor R.S."/>
            <person name="Aliaga Goltsman D.S."/>
            <person name="Bik E.M."/>
            <person name="Thomas B.C."/>
            <person name="Banfield J.F."/>
            <person name="Relman D.A."/>
        </authorList>
    </citation>
    <scope>NUCLEOTIDE SEQUENCE [LARGE SCALE GENOMIC DNA]</scope>
    <source>
        <strain evidence="2">DOLZORAL124_49_17</strain>
    </source>
</reference>
<dbReference type="EMBL" id="PDPS01000039">
    <property type="protein sequence ID" value="PID56056.1"/>
    <property type="molecule type" value="Genomic_DNA"/>
</dbReference>
<feature type="chain" id="PRO_5013694031" description="Lipopolysaccharide-assembly" evidence="1">
    <location>
        <begin position="22"/>
        <end position="172"/>
    </location>
</feature>
<dbReference type="Gene3D" id="3.30.160.150">
    <property type="entry name" value="Lipoprotein like domain"/>
    <property type="match status" value="1"/>
</dbReference>
<protein>
    <recommendedName>
        <fullName evidence="4">Lipopolysaccharide-assembly</fullName>
    </recommendedName>
</protein>
<accession>A0A2G6E1U9</accession>
<dbReference type="GO" id="GO:0019867">
    <property type="term" value="C:outer membrane"/>
    <property type="evidence" value="ECO:0007669"/>
    <property type="project" value="InterPro"/>
</dbReference>
<dbReference type="Pfam" id="PF04390">
    <property type="entry name" value="LptE"/>
    <property type="match status" value="1"/>
</dbReference>
<organism evidence="2 3">
    <name type="scientific">candidate division KSB3 bacterium</name>
    <dbReference type="NCBI Taxonomy" id="2044937"/>
    <lineage>
        <taxon>Bacteria</taxon>
        <taxon>candidate division KSB3</taxon>
    </lineage>
</organism>
<gene>
    <name evidence="2" type="ORF">CSB45_13230</name>
</gene>